<dbReference type="HOGENOM" id="CLU_1793316_0_0_0"/>
<name>H8H2M5_DEIGI</name>
<dbReference type="Proteomes" id="UP000007575">
    <property type="component" value="Plasmid P2"/>
</dbReference>
<dbReference type="KEGG" id="dgo:DGo_PB0503"/>
<evidence type="ECO:0000313" key="1">
    <source>
        <dbReference type="EMBL" id="AFD27772.1"/>
    </source>
</evidence>
<proteinExistence type="predicted"/>
<protein>
    <submittedName>
        <fullName evidence="1">Uncharacterized protein</fullName>
    </submittedName>
</protein>
<organism evidence="1 2">
    <name type="scientific">Deinococcus gobiensis (strain DSM 21396 / JCM 16679 / CGMCC 1.7299 / I-0)</name>
    <dbReference type="NCBI Taxonomy" id="745776"/>
    <lineage>
        <taxon>Bacteria</taxon>
        <taxon>Thermotogati</taxon>
        <taxon>Deinococcota</taxon>
        <taxon>Deinococci</taxon>
        <taxon>Deinococcales</taxon>
        <taxon>Deinococcaceae</taxon>
        <taxon>Deinococcus</taxon>
    </lineage>
</organism>
<reference evidence="1 2" key="1">
    <citation type="journal article" date="2012" name="PLoS ONE">
        <title>Genome sequence and transcriptome analysis of the radioresistant bacterium Deinococcus gobiensis: insights into the extreme environmental adaptations.</title>
        <authorList>
            <person name="Yuan M."/>
            <person name="Chen M."/>
            <person name="Zhang W."/>
            <person name="Lu W."/>
            <person name="Wang J."/>
            <person name="Yang M."/>
            <person name="Zhao P."/>
            <person name="Tang R."/>
            <person name="Li X."/>
            <person name="Hao Y."/>
            <person name="Zhou Z."/>
            <person name="Zhan Y."/>
            <person name="Yu H."/>
            <person name="Teng C."/>
            <person name="Yan Y."/>
            <person name="Ping S."/>
            <person name="Wang Y."/>
            <person name="Lin M."/>
        </authorList>
    </citation>
    <scope>NUCLEOTIDE SEQUENCE [LARGE SCALE GENOMIC DNA]</scope>
    <source>
        <strain evidence="2">DSM 21396 / JCM 16679 / CGMCC 1.7299 / I-0</strain>
        <plasmid evidence="1">P2</plasmid>
    </source>
</reference>
<dbReference type="EMBL" id="CP002193">
    <property type="protein sequence ID" value="AFD27772.1"/>
    <property type="molecule type" value="Genomic_DNA"/>
</dbReference>
<keyword evidence="2" id="KW-1185">Reference proteome</keyword>
<dbReference type="AlphaFoldDB" id="H8H2M5"/>
<geneLocation type="plasmid" evidence="1 2">
    <name>P2</name>
</geneLocation>
<accession>H8H2M5</accession>
<sequence length="144" mass="16255">MPVLQPEAYTTLGVTHDHPLLGVSFDPDARRFELHLEGAYLIHCPEGPEREYRDVRITVEAWQAASLEAQIPPPTEEGGTSDVLWMVPFDPRKEPIREIMEFDLAQNVLLGGLLETESFRWFQISFCGAQVTVTYSQIALLNEG</sequence>
<gene>
    <name evidence="1" type="ordered locus">DGo_PB0503</name>
</gene>
<keyword evidence="1" id="KW-0614">Plasmid</keyword>
<evidence type="ECO:0000313" key="2">
    <source>
        <dbReference type="Proteomes" id="UP000007575"/>
    </source>
</evidence>